<proteinExistence type="predicted"/>
<feature type="domain" description="Ppx/GppA phosphatase N-terminal" evidence="1">
    <location>
        <begin position="32"/>
        <end position="326"/>
    </location>
</feature>
<name>A0AA39V3S2_9LECA</name>
<dbReference type="InterPro" id="IPR043129">
    <property type="entry name" value="ATPase_NBD"/>
</dbReference>
<organism evidence="3 4">
    <name type="scientific">Cladonia borealis</name>
    <dbReference type="NCBI Taxonomy" id="184061"/>
    <lineage>
        <taxon>Eukaryota</taxon>
        <taxon>Fungi</taxon>
        <taxon>Dikarya</taxon>
        <taxon>Ascomycota</taxon>
        <taxon>Pezizomycotina</taxon>
        <taxon>Lecanoromycetes</taxon>
        <taxon>OSLEUM clade</taxon>
        <taxon>Lecanoromycetidae</taxon>
        <taxon>Lecanorales</taxon>
        <taxon>Lecanorineae</taxon>
        <taxon>Cladoniaceae</taxon>
        <taxon>Cladonia</taxon>
    </lineage>
</organism>
<evidence type="ECO:0000313" key="3">
    <source>
        <dbReference type="EMBL" id="KAK0514978.1"/>
    </source>
</evidence>
<evidence type="ECO:0000259" key="2">
    <source>
        <dbReference type="Pfam" id="PF23566"/>
    </source>
</evidence>
<dbReference type="Pfam" id="PF23566">
    <property type="entry name" value="RTG2_C"/>
    <property type="match status" value="1"/>
</dbReference>
<dbReference type="PANTHER" id="PTHR30005">
    <property type="entry name" value="EXOPOLYPHOSPHATASE"/>
    <property type="match status" value="1"/>
</dbReference>
<protein>
    <recommendedName>
        <fullName evidence="5">Retrograde regulation protein 2</fullName>
    </recommendedName>
</protein>
<dbReference type="Gene3D" id="3.30.420.150">
    <property type="entry name" value="Exopolyphosphatase. Domain 2"/>
    <property type="match status" value="1"/>
</dbReference>
<accession>A0AA39V3S2</accession>
<evidence type="ECO:0000259" key="1">
    <source>
        <dbReference type="Pfam" id="PF02541"/>
    </source>
</evidence>
<feature type="domain" description="RTG2 C-terminal" evidence="2">
    <location>
        <begin position="336"/>
        <end position="543"/>
    </location>
</feature>
<comment type="caution">
    <text evidence="3">The sequence shown here is derived from an EMBL/GenBank/DDBJ whole genome shotgun (WGS) entry which is preliminary data.</text>
</comment>
<reference evidence="3" key="1">
    <citation type="submission" date="2023-03" db="EMBL/GenBank/DDBJ databases">
        <title>Complete genome of Cladonia borealis.</title>
        <authorList>
            <person name="Park H."/>
        </authorList>
    </citation>
    <scope>NUCLEOTIDE SEQUENCE</scope>
    <source>
        <strain evidence="3">ANT050790</strain>
    </source>
</reference>
<dbReference type="GO" id="GO:0006357">
    <property type="term" value="P:regulation of transcription by RNA polymerase II"/>
    <property type="evidence" value="ECO:0007669"/>
    <property type="project" value="TreeGrafter"/>
</dbReference>
<gene>
    <name evidence="3" type="ORF">JMJ35_002357</name>
</gene>
<sequence length="548" mass="59307">MISSETTGYYQALVDIGSNGIRFSISDMSPQSSRTMPTIYQDRSGISLYDAQYSTGTKAPIPFTVIQEVLAALIRFKSTCNDFGVLDSNIRVVATEATRNAINRDDLLGAIEQKTGWTVQLLAKEEEGRLGAMGIASSVDDLKGICMDMGGGSVQLTWVVKRPTGDIEMGPSTSFPYGAAALLAELSTREQVGLEEEVCTRLQNAIEKELGIPQWLWEEAIRNNGFNLYLSGGGFRGWGHLLMSHARIQPYPIPIINGYRVSNLEFFPNISTPLDGSKSHRISTRRASQVPAVQLLLRAMAKAQLQVSYATFVQGGVREGLLYEGLPPPIRAENALVAATLPYAPPSAAAFHQLLDCFTLVTAALRVATINLLYTHGPITKDIRAAAALRSTTTGILASANGLDHLERGMLALILCERWDADLPDTDTGLLNSMIEVCGPYLSWCAAFMGRIAKGIASLYPAGLVKEGGQKVSLETIFPQASQVPESNSPAIPESCHLKINLLSEDVGTVSLVNDWAKDLAKLGKKKHWHNGIKGLNVHIEVVPARTA</sequence>
<dbReference type="InterPro" id="IPR050273">
    <property type="entry name" value="GppA/Ppx_hydrolase"/>
</dbReference>
<dbReference type="Proteomes" id="UP001166286">
    <property type="component" value="Unassembled WGS sequence"/>
</dbReference>
<dbReference type="InterPro" id="IPR003695">
    <property type="entry name" value="Ppx_GppA_N"/>
</dbReference>
<dbReference type="PANTHER" id="PTHR30005:SF0">
    <property type="entry name" value="RETROGRADE REGULATION PROTEIN 2"/>
    <property type="match status" value="1"/>
</dbReference>
<dbReference type="Pfam" id="PF02541">
    <property type="entry name" value="Ppx-GppA"/>
    <property type="match status" value="1"/>
</dbReference>
<dbReference type="Gene3D" id="3.30.420.40">
    <property type="match status" value="1"/>
</dbReference>
<dbReference type="FunFam" id="3.30.420.40:FF:000191">
    <property type="entry name" value="Retrograde regulation protein 2"/>
    <property type="match status" value="1"/>
</dbReference>
<evidence type="ECO:0000313" key="4">
    <source>
        <dbReference type="Proteomes" id="UP001166286"/>
    </source>
</evidence>
<dbReference type="SUPFAM" id="SSF53067">
    <property type="entry name" value="Actin-like ATPase domain"/>
    <property type="match status" value="2"/>
</dbReference>
<dbReference type="AlphaFoldDB" id="A0AA39V3S2"/>
<evidence type="ECO:0008006" key="5">
    <source>
        <dbReference type="Google" id="ProtNLM"/>
    </source>
</evidence>
<keyword evidence="4" id="KW-1185">Reference proteome</keyword>
<dbReference type="EMBL" id="JAFEKC020000004">
    <property type="protein sequence ID" value="KAK0514978.1"/>
    <property type="molecule type" value="Genomic_DNA"/>
</dbReference>
<dbReference type="InterPro" id="IPR057512">
    <property type="entry name" value="RTG2_C"/>
</dbReference>